<comment type="caution">
    <text evidence="2">The sequence shown here is derived from an EMBL/GenBank/DDBJ whole genome shotgun (WGS) entry which is preliminary data.</text>
</comment>
<evidence type="ECO:0000313" key="2">
    <source>
        <dbReference type="EMBL" id="CAF0780675.1"/>
    </source>
</evidence>
<name>A0A813RGB9_9BILA</name>
<organism evidence="2 3">
    <name type="scientific">Adineta steineri</name>
    <dbReference type="NCBI Taxonomy" id="433720"/>
    <lineage>
        <taxon>Eukaryota</taxon>
        <taxon>Metazoa</taxon>
        <taxon>Spiralia</taxon>
        <taxon>Gnathifera</taxon>
        <taxon>Rotifera</taxon>
        <taxon>Eurotatoria</taxon>
        <taxon>Bdelloidea</taxon>
        <taxon>Adinetida</taxon>
        <taxon>Adinetidae</taxon>
        <taxon>Adineta</taxon>
    </lineage>
</organism>
<proteinExistence type="predicted"/>
<feature type="domain" description="F-box" evidence="1">
    <location>
        <begin position="1"/>
        <end position="43"/>
    </location>
</feature>
<dbReference type="InterPro" id="IPR001810">
    <property type="entry name" value="F-box_dom"/>
</dbReference>
<dbReference type="Proteomes" id="UP000663845">
    <property type="component" value="Unassembled WGS sequence"/>
</dbReference>
<dbReference type="GO" id="GO:0009100">
    <property type="term" value="P:glycoprotein metabolic process"/>
    <property type="evidence" value="ECO:0007669"/>
    <property type="project" value="UniProtKB-ARBA"/>
</dbReference>
<dbReference type="InterPro" id="IPR007074">
    <property type="entry name" value="LicD/FKTN/FKRP_NTP_transf"/>
</dbReference>
<dbReference type="PANTHER" id="PTHR43404:SF1">
    <property type="entry name" value="MNN4P"/>
    <property type="match status" value="1"/>
</dbReference>
<evidence type="ECO:0000259" key="1">
    <source>
        <dbReference type="PROSITE" id="PS50181"/>
    </source>
</evidence>
<accession>A0A813RGB9</accession>
<dbReference type="Pfam" id="PF04991">
    <property type="entry name" value="LicD"/>
    <property type="match status" value="1"/>
</dbReference>
<reference evidence="2" key="1">
    <citation type="submission" date="2021-02" db="EMBL/GenBank/DDBJ databases">
        <authorList>
            <person name="Nowell W R."/>
        </authorList>
    </citation>
    <scope>NUCLEOTIDE SEQUENCE</scope>
</reference>
<dbReference type="EMBL" id="CAJNOG010000023">
    <property type="protein sequence ID" value="CAF0780675.1"/>
    <property type="molecule type" value="Genomic_DNA"/>
</dbReference>
<sequence>MDLPDEMIIKIWNNLNNIDVLYSFVGVNKRFDKLIRDLVYTRSIQLAKKDSKTNKYCALPDLIIDRSCLNILPQIHQYIEYLILEPISMERILLSTMYPRLHKLIFTKINTDFVLHHFTVIILINYSSVRHTKCSSCPTLINSTRPMIFSNNFSNTEDESTAVDDLSILCLELTHRLNNEQNLRQSPIIFPPSYPSSKIFRFPYRYSHWKSSPILPRAFSRCEHTLAMHLLTIIDRLCRQHNITYFMSEGTLLGSIRHHDIIPWDDDVDIMIPSRQRKRFTDVFKEVNETLIGLVLHEGDTSEQDYYKLFYINTPSAGGYKWHFPFVDIFFYEQKQSYLWNINYPDDKFRDRDVFPLVLRPLGQLWLPAPRNPKRLFGFDPFDDCKSHFWNHRIESAQEEVTVKCDRLKSIYPFVVQNNKTDWVEILKINNTVIHTVIFKKLRYGA</sequence>
<dbReference type="AlphaFoldDB" id="A0A813RGB9"/>
<dbReference type="PROSITE" id="PS50181">
    <property type="entry name" value="FBOX"/>
    <property type="match status" value="1"/>
</dbReference>
<gene>
    <name evidence="2" type="ORF">JYZ213_LOCUS4153</name>
</gene>
<dbReference type="InterPro" id="IPR052942">
    <property type="entry name" value="LPS_cholinephosphotransferase"/>
</dbReference>
<protein>
    <recommendedName>
        <fullName evidence="1">F-box domain-containing protein</fullName>
    </recommendedName>
</protein>
<dbReference type="PANTHER" id="PTHR43404">
    <property type="entry name" value="LIPOPOLYSACCHARIDE CHOLINEPHOSPHOTRANSFERASE LICD"/>
    <property type="match status" value="1"/>
</dbReference>
<evidence type="ECO:0000313" key="3">
    <source>
        <dbReference type="Proteomes" id="UP000663845"/>
    </source>
</evidence>